<name>A0AAV4G722_9GAST</name>
<gene>
    <name evidence="1" type="ORF">ElyMa_004044400</name>
</gene>
<protein>
    <submittedName>
        <fullName evidence="1">Uncharacterized protein</fullName>
    </submittedName>
</protein>
<proteinExistence type="predicted"/>
<dbReference type="Proteomes" id="UP000762676">
    <property type="component" value="Unassembled WGS sequence"/>
</dbReference>
<accession>A0AAV4G722</accession>
<dbReference type="AlphaFoldDB" id="A0AAV4G722"/>
<organism evidence="1 2">
    <name type="scientific">Elysia marginata</name>
    <dbReference type="NCBI Taxonomy" id="1093978"/>
    <lineage>
        <taxon>Eukaryota</taxon>
        <taxon>Metazoa</taxon>
        <taxon>Spiralia</taxon>
        <taxon>Lophotrochozoa</taxon>
        <taxon>Mollusca</taxon>
        <taxon>Gastropoda</taxon>
        <taxon>Heterobranchia</taxon>
        <taxon>Euthyneura</taxon>
        <taxon>Panpulmonata</taxon>
        <taxon>Sacoglossa</taxon>
        <taxon>Placobranchoidea</taxon>
        <taxon>Plakobranchidae</taxon>
        <taxon>Elysia</taxon>
    </lineage>
</organism>
<keyword evidence="2" id="KW-1185">Reference proteome</keyword>
<reference evidence="1 2" key="1">
    <citation type="journal article" date="2021" name="Elife">
        <title>Chloroplast acquisition without the gene transfer in kleptoplastic sea slugs, Plakobranchus ocellatus.</title>
        <authorList>
            <person name="Maeda T."/>
            <person name="Takahashi S."/>
            <person name="Yoshida T."/>
            <person name="Shimamura S."/>
            <person name="Takaki Y."/>
            <person name="Nagai Y."/>
            <person name="Toyoda A."/>
            <person name="Suzuki Y."/>
            <person name="Arimoto A."/>
            <person name="Ishii H."/>
            <person name="Satoh N."/>
            <person name="Nishiyama T."/>
            <person name="Hasebe M."/>
            <person name="Maruyama T."/>
            <person name="Minagawa J."/>
            <person name="Obokata J."/>
            <person name="Shigenobu S."/>
        </authorList>
    </citation>
    <scope>NUCLEOTIDE SEQUENCE [LARGE SCALE GENOMIC DNA]</scope>
</reference>
<comment type="caution">
    <text evidence="1">The sequence shown here is derived from an EMBL/GenBank/DDBJ whole genome shotgun (WGS) entry which is preliminary data.</text>
</comment>
<sequence>MKFTKKSAWGLGKKRQMMADDTKAYFQEVIRGAGLFGILTRSGSEDSGRGAEGFMDNFEDDSWADLPEPRSAHYVLYSALWVRFGHPALPGTASDRLCHVNVSALPVNAFVM</sequence>
<dbReference type="EMBL" id="BMAT01008214">
    <property type="protein sequence ID" value="GFR80375.1"/>
    <property type="molecule type" value="Genomic_DNA"/>
</dbReference>
<evidence type="ECO:0000313" key="2">
    <source>
        <dbReference type="Proteomes" id="UP000762676"/>
    </source>
</evidence>
<evidence type="ECO:0000313" key="1">
    <source>
        <dbReference type="EMBL" id="GFR80375.1"/>
    </source>
</evidence>